<protein>
    <submittedName>
        <fullName evidence="1">Nucleotidyltransferase family protein</fullName>
    </submittedName>
</protein>
<dbReference type="EMBL" id="JAFEMC010000003">
    <property type="protein sequence ID" value="MBM6576819.1"/>
    <property type="molecule type" value="Genomic_DNA"/>
</dbReference>
<keyword evidence="2" id="KW-1185">Reference proteome</keyword>
<dbReference type="PANTHER" id="PTHR39166:SF1">
    <property type="entry name" value="BLL1166 PROTEIN"/>
    <property type="match status" value="1"/>
</dbReference>
<sequence>MDAASQVIAVLRADPIRWHLLGVVGALNLPDGWISAGFVRNAIWDHLHGRSPAAPAGDVDVIWYDPLCPDAVEDRKREAALCAIEPGIEWSVKNQARMHDRNNDRPYSSATDAMRYWPETATTVAVRRVGKDDCEVAAPLGLGDLMRLVLRPTSRFAGEKRHIYEERVRSKGWLNSWPLLREEAN</sequence>
<dbReference type="PANTHER" id="PTHR39166">
    <property type="entry name" value="BLL1166 PROTEIN"/>
    <property type="match status" value="1"/>
</dbReference>
<comment type="caution">
    <text evidence="1">The sequence shown here is derived from an EMBL/GenBank/DDBJ whole genome shotgun (WGS) entry which is preliminary data.</text>
</comment>
<accession>A0ABS2D7A6</accession>
<evidence type="ECO:0000313" key="1">
    <source>
        <dbReference type="EMBL" id="MBM6576819.1"/>
    </source>
</evidence>
<dbReference type="InterPro" id="IPR009267">
    <property type="entry name" value="NTP_transf_6"/>
</dbReference>
<gene>
    <name evidence="1" type="ORF">ILT43_10570</name>
</gene>
<name>A0ABS2D7A6_9SPHN</name>
<proteinExistence type="predicted"/>
<dbReference type="Proteomes" id="UP000763641">
    <property type="component" value="Unassembled WGS sequence"/>
</dbReference>
<dbReference type="Pfam" id="PF06042">
    <property type="entry name" value="NTP_transf_6"/>
    <property type="match status" value="1"/>
</dbReference>
<reference evidence="1 2" key="1">
    <citation type="submission" date="2020-12" db="EMBL/GenBank/DDBJ databases">
        <title>Sphingomonas sp.</title>
        <authorList>
            <person name="Kim M.K."/>
        </authorList>
    </citation>
    <scope>NUCLEOTIDE SEQUENCE [LARGE SCALE GENOMIC DNA]</scope>
    <source>
        <strain evidence="1 2">BT552</strain>
    </source>
</reference>
<organism evidence="1 2">
    <name type="scientific">Sphingomonas longa</name>
    <dbReference type="NCBI Taxonomy" id="2778730"/>
    <lineage>
        <taxon>Bacteria</taxon>
        <taxon>Pseudomonadati</taxon>
        <taxon>Pseudomonadota</taxon>
        <taxon>Alphaproteobacteria</taxon>
        <taxon>Sphingomonadales</taxon>
        <taxon>Sphingomonadaceae</taxon>
        <taxon>Sphingomonas</taxon>
    </lineage>
</organism>
<evidence type="ECO:0000313" key="2">
    <source>
        <dbReference type="Proteomes" id="UP000763641"/>
    </source>
</evidence>
<dbReference type="RefSeq" id="WP_204198933.1">
    <property type="nucleotide sequence ID" value="NZ_JAFEMC010000003.1"/>
</dbReference>